<dbReference type="AlphaFoldDB" id="A0A545T7P1"/>
<dbReference type="RefSeq" id="WP_142899131.1">
    <property type="nucleotide sequence ID" value="NZ_ML660062.1"/>
</dbReference>
<proteinExistence type="predicted"/>
<reference evidence="2 3" key="1">
    <citation type="submission" date="2019-06" db="EMBL/GenBank/DDBJ databases">
        <title>Whole genome sequence for Rhodospirillaceae sp. R148.</title>
        <authorList>
            <person name="Wang G."/>
        </authorList>
    </citation>
    <scope>NUCLEOTIDE SEQUENCE [LARGE SCALE GENOMIC DNA]</scope>
    <source>
        <strain evidence="2 3">R148</strain>
    </source>
</reference>
<protein>
    <submittedName>
        <fullName evidence="2">DUF1178 family protein</fullName>
    </submittedName>
</protein>
<dbReference type="OrthoDB" id="9799894at2"/>
<dbReference type="PIRSF" id="PIRSF032131">
    <property type="entry name" value="UCP032131"/>
    <property type="match status" value="1"/>
</dbReference>
<evidence type="ECO:0000313" key="2">
    <source>
        <dbReference type="EMBL" id="TQV73231.1"/>
    </source>
</evidence>
<organism evidence="2 3">
    <name type="scientific">Denitrobaculum tricleocarpae</name>
    <dbReference type="NCBI Taxonomy" id="2591009"/>
    <lineage>
        <taxon>Bacteria</taxon>
        <taxon>Pseudomonadati</taxon>
        <taxon>Pseudomonadota</taxon>
        <taxon>Alphaproteobacteria</taxon>
        <taxon>Rhodospirillales</taxon>
        <taxon>Rhodospirillaceae</taxon>
        <taxon>Denitrobaculum</taxon>
    </lineage>
</organism>
<dbReference type="Proteomes" id="UP000315252">
    <property type="component" value="Unassembled WGS sequence"/>
</dbReference>
<evidence type="ECO:0000256" key="1">
    <source>
        <dbReference type="SAM" id="MobiDB-lite"/>
    </source>
</evidence>
<accession>A0A545T7P1</accession>
<comment type="caution">
    <text evidence="2">The sequence shown here is derived from an EMBL/GenBank/DDBJ whole genome shotgun (WGS) entry which is preliminary data.</text>
</comment>
<name>A0A545T7P1_9PROT</name>
<gene>
    <name evidence="2" type="ORF">FKG95_24745</name>
</gene>
<feature type="region of interest" description="Disordered" evidence="1">
    <location>
        <begin position="51"/>
        <end position="100"/>
    </location>
</feature>
<dbReference type="Pfam" id="PF06676">
    <property type="entry name" value="DUF1178"/>
    <property type="match status" value="1"/>
</dbReference>
<keyword evidence="3" id="KW-1185">Reference proteome</keyword>
<evidence type="ECO:0000313" key="3">
    <source>
        <dbReference type="Proteomes" id="UP000315252"/>
    </source>
</evidence>
<sequence>MIVFDLRCKKEHVFEAWFKDSAAYHEQVEAGVVRCPVCGSSRVEKALMAPNVATRRQNKEPAQAESDQSSAQMGEVIAPAASPANSLQAQGSVTTNADLEKVTEVMRALTELRENVERECDYVGDDFAEEARKIHYGEREPRGIYGESSDEDAKALEEEGVEFARVPWVPRHDS</sequence>
<dbReference type="EMBL" id="VHSH01000011">
    <property type="protein sequence ID" value="TQV73231.1"/>
    <property type="molecule type" value="Genomic_DNA"/>
</dbReference>
<feature type="compositionally biased region" description="Polar residues" evidence="1">
    <location>
        <begin position="83"/>
        <end position="97"/>
    </location>
</feature>
<dbReference type="InterPro" id="IPR009562">
    <property type="entry name" value="DUF1178"/>
</dbReference>